<dbReference type="AlphaFoldDB" id="Q7RN94"/>
<sequence length="193" mass="21728">MLFSFPLGAANSCTIKVAKKPFSTSVFKGYVPQELTHLASTQTPRFSTHRKIKKRLRHPFSGLVHSVGELLHTPWRISTSMITVLLHLIQALGASLIASSAYQKWPTRSSLFIMRKLQLRYYPMLRIGSLRIGQWNVPLGPLIIISTSSFENNQLIGFSISLSPLNVIEMNDLHVSINSILHQAFTRLQSHHA</sequence>
<name>Q7RN94_PLAYO</name>
<accession>Q7RN94</accession>
<reference evidence="1 2" key="1">
    <citation type="journal article" date="2002" name="Nature">
        <title>Genome sequence and comparative analysis of the model rodent malaria parasite Plasmodium yoelii yoelii.</title>
        <authorList>
            <person name="Carlton J.M."/>
            <person name="Angiuoli S.V."/>
            <person name="Suh B.B."/>
            <person name="Kooij T.W."/>
            <person name="Pertea M."/>
            <person name="Silva J.C."/>
            <person name="Ermolaeva M.D."/>
            <person name="Allen J.E."/>
            <person name="Selengut J.D."/>
            <person name="Koo H.L."/>
            <person name="Peterson J.D."/>
            <person name="Pop M."/>
            <person name="Kosack D.S."/>
            <person name="Shumway M.F."/>
            <person name="Bidwell S.L."/>
            <person name="Shallom S.J."/>
            <person name="van Aken S.E."/>
            <person name="Riedmuller S.B."/>
            <person name="Feldblyum T.V."/>
            <person name="Cho J.K."/>
            <person name="Quackenbush J."/>
            <person name="Sedegah M."/>
            <person name="Shoaibi A."/>
            <person name="Cummings L.M."/>
            <person name="Florens L."/>
            <person name="Yates J.R."/>
            <person name="Raine J.D."/>
            <person name="Sinden R.E."/>
            <person name="Harris M.A."/>
            <person name="Cunningham D.A."/>
            <person name="Preiser P.R."/>
            <person name="Bergman L.W."/>
            <person name="Vaidya A.B."/>
            <person name="van Lin L.H."/>
            <person name="Janse C.J."/>
            <person name="Waters A.P."/>
            <person name="Smith H.O."/>
            <person name="White O.R."/>
            <person name="Salzberg S.L."/>
            <person name="Venter J.C."/>
            <person name="Fraser C.M."/>
            <person name="Hoffman S.L."/>
            <person name="Gardner M.J."/>
            <person name="Carucci D.J."/>
        </authorList>
    </citation>
    <scope>NUCLEOTIDE SEQUENCE [LARGE SCALE GENOMIC DNA]</scope>
    <source>
        <strain evidence="1 2">17XNL</strain>
    </source>
</reference>
<comment type="caution">
    <text evidence="1">The sequence shown here is derived from an EMBL/GenBank/DDBJ whole genome shotgun (WGS) entry which is preliminary data.</text>
</comment>
<evidence type="ECO:0000313" key="1">
    <source>
        <dbReference type="EMBL" id="EAA21329.1"/>
    </source>
</evidence>
<dbReference type="PaxDb" id="73239-Q7RN94"/>
<dbReference type="EMBL" id="AABL01000525">
    <property type="protein sequence ID" value="EAA21329.1"/>
    <property type="molecule type" value="Genomic_DNA"/>
</dbReference>
<dbReference type="Proteomes" id="UP000008553">
    <property type="component" value="Unassembled WGS sequence"/>
</dbReference>
<organism evidence="1 2">
    <name type="scientific">Plasmodium yoelii yoelii</name>
    <dbReference type="NCBI Taxonomy" id="73239"/>
    <lineage>
        <taxon>Eukaryota</taxon>
        <taxon>Sar</taxon>
        <taxon>Alveolata</taxon>
        <taxon>Apicomplexa</taxon>
        <taxon>Aconoidasida</taxon>
        <taxon>Haemosporida</taxon>
        <taxon>Plasmodiidae</taxon>
        <taxon>Plasmodium</taxon>
        <taxon>Plasmodium (Vinckeia)</taxon>
    </lineage>
</organism>
<keyword evidence="2" id="KW-1185">Reference proteome</keyword>
<dbReference type="InParanoid" id="Q7RN94"/>
<gene>
    <name evidence="1" type="ORF">PY01927</name>
</gene>
<protein>
    <submittedName>
        <fullName evidence="1">Uncharacterized protein</fullName>
    </submittedName>
</protein>
<proteinExistence type="predicted"/>
<evidence type="ECO:0000313" key="2">
    <source>
        <dbReference type="Proteomes" id="UP000008553"/>
    </source>
</evidence>